<dbReference type="EMBL" id="JBBEGM010000018">
    <property type="protein sequence ID" value="MEJ2865482.1"/>
    <property type="molecule type" value="Genomic_DNA"/>
</dbReference>
<keyword evidence="2" id="KW-1185">Reference proteome</keyword>
<comment type="caution">
    <text evidence="1">The sequence shown here is derived from an EMBL/GenBank/DDBJ whole genome shotgun (WGS) entry which is preliminary data.</text>
</comment>
<sequence length="120" mass="13439">MTYTAATAEWAADVAHHLRRFAGSDVPTIDDLRVSEAPAVLVRYRLGEDRLAARFGRLDRDRTSWEAPTDSEHLASNLLHVLHAPDDLEWTDPDGYRWWGDPPADGWMAVTTEGRAVGAR</sequence>
<protein>
    <submittedName>
        <fullName evidence="1">Uncharacterized protein</fullName>
    </submittedName>
</protein>
<proteinExistence type="predicted"/>
<name>A0ABU8MEI1_9PSEU</name>
<accession>A0ABU8MEI1</accession>
<gene>
    <name evidence="1" type="ORF">WCD58_30295</name>
</gene>
<evidence type="ECO:0000313" key="1">
    <source>
        <dbReference type="EMBL" id="MEJ2865482.1"/>
    </source>
</evidence>
<dbReference type="RefSeq" id="WP_337706851.1">
    <property type="nucleotide sequence ID" value="NZ_JBBEGM010000018.1"/>
</dbReference>
<organism evidence="1 2">
    <name type="scientific">Actinomycetospora flava</name>
    <dbReference type="NCBI Taxonomy" id="3129232"/>
    <lineage>
        <taxon>Bacteria</taxon>
        <taxon>Bacillati</taxon>
        <taxon>Actinomycetota</taxon>
        <taxon>Actinomycetes</taxon>
        <taxon>Pseudonocardiales</taxon>
        <taxon>Pseudonocardiaceae</taxon>
        <taxon>Actinomycetospora</taxon>
    </lineage>
</organism>
<reference evidence="1 2" key="1">
    <citation type="submission" date="2024-03" db="EMBL/GenBank/DDBJ databases">
        <title>Actinomycetospora sp. OC33-EN07, a novel actinomycete isolated from wild orchid (Aerides multiflora).</title>
        <authorList>
            <person name="Suriyachadkun C."/>
        </authorList>
    </citation>
    <scope>NUCLEOTIDE SEQUENCE [LARGE SCALE GENOMIC DNA]</scope>
    <source>
        <strain evidence="1 2">OC33-EN07</strain>
    </source>
</reference>
<evidence type="ECO:0000313" key="2">
    <source>
        <dbReference type="Proteomes" id="UP001369736"/>
    </source>
</evidence>
<dbReference type="Proteomes" id="UP001369736">
    <property type="component" value="Unassembled WGS sequence"/>
</dbReference>